<dbReference type="KEGG" id="them:FPV09_07395"/>
<gene>
    <name evidence="1" type="ORF">FPV09_07395</name>
</gene>
<evidence type="ECO:0000313" key="1">
    <source>
        <dbReference type="EMBL" id="QEK14943.1"/>
    </source>
</evidence>
<sequence length="256" mass="29266">MNKVEVLRKLMELGEAFTVMEAREKLGLSDKLLNYYLQELTKEGFLKRIYRGVYAVTPNPAQPPVVDDFLLASLIVKPSAVAYWSALNYYGLTEQIPRTTFIQTPKKRGYPGRISIGGRRFRVVTVRPHKFFGLTTIRRGGRNVSITDPEKTLIDCLDKPQYCGGIIEVMKALRNGAFDKETLLAYAERMGSTTVLKRLGFLSERLGLDLEEEIKIPEKNLRSFSLLDPTMPPDGRFDRRWGLRVNVPDDYWGELE</sequence>
<dbReference type="Proteomes" id="UP000322631">
    <property type="component" value="Chromosome"/>
</dbReference>
<accession>A0A5C0SKJ8</accession>
<organism evidence="1 2">
    <name type="scientific">Thermococcus aciditolerans</name>
    <dbReference type="NCBI Taxonomy" id="2598455"/>
    <lineage>
        <taxon>Archaea</taxon>
        <taxon>Methanobacteriati</taxon>
        <taxon>Methanobacteriota</taxon>
        <taxon>Thermococci</taxon>
        <taxon>Thermococcales</taxon>
        <taxon>Thermococcaceae</taxon>
        <taxon>Thermococcus</taxon>
    </lineage>
</organism>
<evidence type="ECO:0000313" key="2">
    <source>
        <dbReference type="Proteomes" id="UP000322631"/>
    </source>
</evidence>
<dbReference type="EMBL" id="CP041932">
    <property type="protein sequence ID" value="QEK14943.1"/>
    <property type="molecule type" value="Genomic_DNA"/>
</dbReference>
<keyword evidence="2" id="KW-1185">Reference proteome</keyword>
<dbReference type="RefSeq" id="WP_148882910.1">
    <property type="nucleotide sequence ID" value="NZ_CP041932.1"/>
</dbReference>
<reference evidence="1 2" key="1">
    <citation type="submission" date="2019-07" db="EMBL/GenBank/DDBJ databases">
        <title>Complete genome of Thermococcus acidophilus.</title>
        <authorList>
            <person name="Li X."/>
        </authorList>
    </citation>
    <scope>NUCLEOTIDE SEQUENCE [LARGE SCALE GENOMIC DNA]</scope>
    <source>
        <strain evidence="1 2">SY113</strain>
    </source>
</reference>
<protein>
    <submittedName>
        <fullName evidence="1">Uncharacterized protein</fullName>
    </submittedName>
</protein>
<proteinExistence type="predicted"/>
<dbReference type="AlphaFoldDB" id="A0A5C0SKJ8"/>
<dbReference type="GeneID" id="41609668"/>
<name>A0A5C0SKJ8_9EURY</name>